<dbReference type="eggNOG" id="ENOG502R3T2">
    <property type="taxonomic scope" value="Eukaryota"/>
</dbReference>
<feature type="compositionally biased region" description="Low complexity" evidence="2">
    <location>
        <begin position="72"/>
        <end position="86"/>
    </location>
</feature>
<feature type="compositionally biased region" description="Polar residues" evidence="2">
    <location>
        <begin position="1"/>
        <end position="13"/>
    </location>
</feature>
<evidence type="ECO:0000313" key="3">
    <source>
        <dbReference type="EnsemblPlants" id="OBART02G24890.1"/>
    </source>
</evidence>
<organism evidence="3">
    <name type="scientific">Oryza barthii</name>
    <dbReference type="NCBI Taxonomy" id="65489"/>
    <lineage>
        <taxon>Eukaryota</taxon>
        <taxon>Viridiplantae</taxon>
        <taxon>Streptophyta</taxon>
        <taxon>Embryophyta</taxon>
        <taxon>Tracheophyta</taxon>
        <taxon>Spermatophyta</taxon>
        <taxon>Magnoliopsida</taxon>
        <taxon>Liliopsida</taxon>
        <taxon>Poales</taxon>
        <taxon>Poaceae</taxon>
        <taxon>BOP clade</taxon>
        <taxon>Oryzoideae</taxon>
        <taxon>Oryzeae</taxon>
        <taxon>Oryzinae</taxon>
        <taxon>Oryza</taxon>
    </lineage>
</organism>
<dbReference type="PANTHER" id="PTHR46525:SF23">
    <property type="entry name" value="OS02G0629000 PROTEIN"/>
    <property type="match status" value="1"/>
</dbReference>
<dbReference type="EnsemblPlants" id="OBART02G24890.1">
    <property type="protein sequence ID" value="OBART02G24890.1"/>
    <property type="gene ID" value="OBART02G24890"/>
</dbReference>
<name>A0A0D3F7V9_9ORYZ</name>
<reference evidence="3" key="2">
    <citation type="submission" date="2015-03" db="UniProtKB">
        <authorList>
            <consortium name="EnsemblPlants"/>
        </authorList>
    </citation>
    <scope>IDENTIFICATION</scope>
</reference>
<evidence type="ECO:0000256" key="2">
    <source>
        <dbReference type="SAM" id="MobiDB-lite"/>
    </source>
</evidence>
<dbReference type="GO" id="GO:0010150">
    <property type="term" value="P:leaf senescence"/>
    <property type="evidence" value="ECO:0007669"/>
    <property type="project" value="UniProtKB-ARBA"/>
</dbReference>
<evidence type="ECO:0000256" key="1">
    <source>
        <dbReference type="ARBA" id="ARBA00034773"/>
    </source>
</evidence>
<dbReference type="PaxDb" id="65489-OBART02G24890.1"/>
<feature type="region of interest" description="Disordered" evidence="2">
    <location>
        <begin position="1"/>
        <end position="90"/>
    </location>
</feature>
<evidence type="ECO:0000313" key="4">
    <source>
        <dbReference type="Proteomes" id="UP000026960"/>
    </source>
</evidence>
<dbReference type="HOGENOM" id="CLU_088831_1_1_1"/>
<dbReference type="Pfam" id="PF04520">
    <property type="entry name" value="Senescence_reg"/>
    <property type="match status" value="1"/>
</dbReference>
<keyword evidence="4" id="KW-1185">Reference proteome</keyword>
<reference evidence="3" key="1">
    <citation type="journal article" date="2009" name="Rice">
        <title>De Novo Next Generation Sequencing of Plant Genomes.</title>
        <authorList>
            <person name="Rounsley S."/>
            <person name="Marri P.R."/>
            <person name="Yu Y."/>
            <person name="He R."/>
            <person name="Sisneros N."/>
            <person name="Goicoechea J.L."/>
            <person name="Lee S.J."/>
            <person name="Angelova A."/>
            <person name="Kudrna D."/>
            <person name="Luo M."/>
            <person name="Affourtit J."/>
            <person name="Desany B."/>
            <person name="Knight J."/>
            <person name="Niazi F."/>
            <person name="Egholm M."/>
            <person name="Wing R.A."/>
        </authorList>
    </citation>
    <scope>NUCLEOTIDE SEQUENCE [LARGE SCALE GENOMIC DNA]</scope>
    <source>
        <strain evidence="3">cv. IRGC 105608</strain>
    </source>
</reference>
<proteinExistence type="inferred from homology"/>
<sequence>MARSTRSAATEQAYSRFAPTAASSRGRGVGGGNGFDEFDESDIWGSFEPAAEVAESPRAARHQVPAARPPGRKAAAAASKPAAHGSLPVNIPDWSKILGDEYRGHHAGDWEADDVDDDDIDAASAVAVLPPHELAWRRRAASLSVHEDGMGIGRTLKVRDAVWKKTGFQA</sequence>
<accession>A0A0D3F7V9</accession>
<dbReference type="Gramene" id="OBART02G24890.1">
    <property type="protein sequence ID" value="OBART02G24890.1"/>
    <property type="gene ID" value="OBART02G24890"/>
</dbReference>
<dbReference type="InterPro" id="IPR007608">
    <property type="entry name" value="Senescence_reg_S40"/>
</dbReference>
<protein>
    <submittedName>
        <fullName evidence="3">Uncharacterized protein</fullName>
    </submittedName>
</protein>
<dbReference type="PANTHER" id="PTHR46525">
    <property type="entry name" value="EMB|CAB72159.1"/>
    <property type="match status" value="1"/>
</dbReference>
<dbReference type="AlphaFoldDB" id="A0A0D3F7V9"/>
<dbReference type="Proteomes" id="UP000026960">
    <property type="component" value="Chromosome 2"/>
</dbReference>
<comment type="similarity">
    <text evidence="1">Belongs to the senescence regulator S40 family.</text>
</comment>
<dbReference type="STRING" id="65489.A0A0D3F7V9"/>